<evidence type="ECO:0000313" key="3">
    <source>
        <dbReference type="Proteomes" id="UP001320420"/>
    </source>
</evidence>
<name>A0AAN9YPU7_9PEZI</name>
<dbReference type="SUPFAM" id="SSF50249">
    <property type="entry name" value="Nucleic acid-binding proteins"/>
    <property type="match status" value="1"/>
</dbReference>
<gene>
    <name evidence="2" type="ORF">SLS62_003478</name>
</gene>
<accession>A0AAN9YPU7</accession>
<reference evidence="2 3" key="1">
    <citation type="submission" date="2024-02" db="EMBL/GenBank/DDBJ databases">
        <title>De novo assembly and annotation of 12 fungi associated with fruit tree decline syndrome in Ontario, Canada.</title>
        <authorList>
            <person name="Sulman M."/>
            <person name="Ellouze W."/>
            <person name="Ilyukhin E."/>
        </authorList>
    </citation>
    <scope>NUCLEOTIDE SEQUENCE [LARGE SCALE GENOMIC DNA]</scope>
    <source>
        <strain evidence="2 3">M11/M66-122</strain>
    </source>
</reference>
<feature type="region of interest" description="Disordered" evidence="1">
    <location>
        <begin position="132"/>
        <end position="175"/>
    </location>
</feature>
<dbReference type="AlphaFoldDB" id="A0AAN9YPU7"/>
<evidence type="ECO:0000313" key="2">
    <source>
        <dbReference type="EMBL" id="KAK7754458.1"/>
    </source>
</evidence>
<keyword evidence="3" id="KW-1185">Reference proteome</keyword>
<dbReference type="Gene3D" id="2.40.50.140">
    <property type="entry name" value="Nucleic acid-binding proteins"/>
    <property type="match status" value="1"/>
</dbReference>
<feature type="compositionally biased region" description="Low complexity" evidence="1">
    <location>
        <begin position="137"/>
        <end position="151"/>
    </location>
</feature>
<feature type="region of interest" description="Disordered" evidence="1">
    <location>
        <begin position="354"/>
        <end position="381"/>
    </location>
</feature>
<organism evidence="2 3">
    <name type="scientific">Diatrype stigma</name>
    <dbReference type="NCBI Taxonomy" id="117547"/>
    <lineage>
        <taxon>Eukaryota</taxon>
        <taxon>Fungi</taxon>
        <taxon>Dikarya</taxon>
        <taxon>Ascomycota</taxon>
        <taxon>Pezizomycotina</taxon>
        <taxon>Sordariomycetes</taxon>
        <taxon>Xylariomycetidae</taxon>
        <taxon>Xylariales</taxon>
        <taxon>Diatrypaceae</taxon>
        <taxon>Diatrype</taxon>
    </lineage>
</organism>
<sequence>MGKKIMIFAGAPENSALEWEGVQLLDHFLGPLAAFSKQPELSSPLPAGTDPASSSDNALWRSIPLHRARLEFGFSQVHEIGDWHYGHPDFFETASLSGQSASELPASGPMSQSILHDFYDYSLAIHDDIPSSQLPPGSGSFNTTTSSFNTTDGISIDDSRGGAGSSPAHDVSALETSHLSDLEDIPKASYLESISPQTMTVNLIVGIISIAEPRTVKTRWGSSKTLVELLVGDETKSGFTITFWLPSESDSKPQDSKTAAATTEVVLRRLRRQDIVLLRNVALGAFMKKVHGHSLRKGLTKVSLLHRKKLDKDDMGGLYSIRQLSSKNPGHPQIMKTKRVWEWAVNFVGGGGGGGGTSLGKRKGQGGRSLRSWDVPPPDTQ</sequence>
<comment type="caution">
    <text evidence="2">The sequence shown here is derived from an EMBL/GenBank/DDBJ whole genome shotgun (WGS) entry which is preliminary data.</text>
</comment>
<proteinExistence type="predicted"/>
<dbReference type="InterPro" id="IPR012340">
    <property type="entry name" value="NA-bd_OB-fold"/>
</dbReference>
<dbReference type="EMBL" id="JAKJXP020000020">
    <property type="protein sequence ID" value="KAK7754458.1"/>
    <property type="molecule type" value="Genomic_DNA"/>
</dbReference>
<dbReference type="Proteomes" id="UP001320420">
    <property type="component" value="Unassembled WGS sequence"/>
</dbReference>
<evidence type="ECO:0000256" key="1">
    <source>
        <dbReference type="SAM" id="MobiDB-lite"/>
    </source>
</evidence>
<protein>
    <submittedName>
        <fullName evidence="2">Uncharacterized protein</fullName>
    </submittedName>
</protein>